<feature type="non-terminal residue" evidence="2">
    <location>
        <position position="1"/>
    </location>
</feature>
<dbReference type="PANTHER" id="PTHR34504">
    <property type="entry name" value="ANTITOXIN HICB"/>
    <property type="match status" value="1"/>
</dbReference>
<name>X0W097_9ZZZZ</name>
<dbReference type="PANTHER" id="PTHR34504:SF2">
    <property type="entry name" value="UPF0150 PROTEIN SSL0259"/>
    <property type="match status" value="1"/>
</dbReference>
<dbReference type="Gene3D" id="3.30.160.250">
    <property type="match status" value="1"/>
</dbReference>
<dbReference type="InterPro" id="IPR031807">
    <property type="entry name" value="HicB-like"/>
</dbReference>
<evidence type="ECO:0000259" key="1">
    <source>
        <dbReference type="Pfam" id="PF15919"/>
    </source>
</evidence>
<dbReference type="InterPro" id="IPR051404">
    <property type="entry name" value="TA_system_antitoxin"/>
</dbReference>
<dbReference type="EMBL" id="BARS01039364">
    <property type="protein sequence ID" value="GAG18073.1"/>
    <property type="molecule type" value="Genomic_DNA"/>
</dbReference>
<feature type="domain" description="HicB-like antitoxin of toxin-antitoxin system" evidence="1">
    <location>
        <begin position="3"/>
        <end position="52"/>
    </location>
</feature>
<dbReference type="SUPFAM" id="SSF143100">
    <property type="entry name" value="TTHA1013/TTHA0281-like"/>
    <property type="match status" value="1"/>
</dbReference>
<comment type="caution">
    <text evidence="2">The sequence shown here is derived from an EMBL/GenBank/DDBJ whole genome shotgun (WGS) entry which is preliminary data.</text>
</comment>
<organism evidence="2">
    <name type="scientific">marine sediment metagenome</name>
    <dbReference type="NCBI Taxonomy" id="412755"/>
    <lineage>
        <taxon>unclassified sequences</taxon>
        <taxon>metagenomes</taxon>
        <taxon>ecological metagenomes</taxon>
    </lineage>
</organism>
<gene>
    <name evidence="2" type="ORF">S01H1_60117</name>
</gene>
<evidence type="ECO:0000313" key="2">
    <source>
        <dbReference type="EMBL" id="GAG18073.1"/>
    </source>
</evidence>
<accession>X0W097</accession>
<dbReference type="AlphaFoldDB" id="X0W097"/>
<protein>
    <recommendedName>
        <fullName evidence="1">HicB-like antitoxin of toxin-antitoxin system domain-containing protein</fullName>
    </recommendedName>
</protein>
<reference evidence="2" key="1">
    <citation type="journal article" date="2014" name="Front. Microbiol.">
        <title>High frequency of phylogenetically diverse reductive dehalogenase-homologous genes in deep subseafloor sedimentary metagenomes.</title>
        <authorList>
            <person name="Kawai M."/>
            <person name="Futagami T."/>
            <person name="Toyoda A."/>
            <person name="Takaki Y."/>
            <person name="Nishi S."/>
            <person name="Hori S."/>
            <person name="Arai W."/>
            <person name="Tsubouchi T."/>
            <person name="Morono Y."/>
            <person name="Uchiyama I."/>
            <person name="Ito T."/>
            <person name="Fujiyama A."/>
            <person name="Inagaki F."/>
            <person name="Takami H."/>
        </authorList>
    </citation>
    <scope>NUCLEOTIDE SEQUENCE</scope>
    <source>
        <strain evidence="2">Expedition CK06-06</strain>
    </source>
</reference>
<dbReference type="InterPro" id="IPR035069">
    <property type="entry name" value="TTHA1013/TTHA0281-like"/>
</dbReference>
<sequence length="61" mass="6612">RDEDGYIVASCPVLPGCHSQGKTKEEAIANITEAIRGYIISMRKHGEPIPAGEVEEVEVAF</sequence>
<dbReference type="Pfam" id="PF15919">
    <property type="entry name" value="HicB_lk_antitox"/>
    <property type="match status" value="1"/>
</dbReference>
<proteinExistence type="predicted"/>